<dbReference type="EMBL" id="CAXDID020000413">
    <property type="protein sequence ID" value="CAL6088957.1"/>
    <property type="molecule type" value="Genomic_DNA"/>
</dbReference>
<evidence type="ECO:0000313" key="6">
    <source>
        <dbReference type="EMBL" id="CAI9934673.1"/>
    </source>
</evidence>
<feature type="domain" description="HTH myb-type" evidence="4">
    <location>
        <begin position="37"/>
        <end position="86"/>
    </location>
</feature>
<evidence type="ECO:0000256" key="1">
    <source>
        <dbReference type="ARBA" id="ARBA00023015"/>
    </source>
</evidence>
<evidence type="ECO:0000256" key="2">
    <source>
        <dbReference type="ARBA" id="ARBA00023163"/>
    </source>
</evidence>
<gene>
    <name evidence="5" type="ORF">HINF_LOCUS1944</name>
    <name evidence="6" type="ORF">HINF_LOCUS22318</name>
    <name evidence="7" type="ORF">HINF_LOCUS64442</name>
    <name evidence="8" type="ORF">HINF_LOCUS64952</name>
</gene>
<protein>
    <submittedName>
        <fullName evidence="6">Myb-like DNA-binding domain-containing protein</fullName>
    </submittedName>
    <submittedName>
        <fullName evidence="7">Myb-like_DNA-binding domain-containing protein</fullName>
    </submittedName>
</protein>
<dbReference type="InterPro" id="IPR009057">
    <property type="entry name" value="Homeodomain-like_sf"/>
</dbReference>
<keyword evidence="3" id="KW-0539">Nucleus</keyword>
<name>A0AA86PA48_9EUKA</name>
<dbReference type="EMBL" id="CATOUU010000582">
    <property type="protein sequence ID" value="CAI9934673.1"/>
    <property type="molecule type" value="Genomic_DNA"/>
</dbReference>
<dbReference type="CDD" id="cd00167">
    <property type="entry name" value="SANT"/>
    <property type="match status" value="1"/>
</dbReference>
<dbReference type="EMBL" id="CAXDID020000421">
    <property type="protein sequence ID" value="CAL6089690.1"/>
    <property type="molecule type" value="Genomic_DNA"/>
</dbReference>
<keyword evidence="2" id="KW-0804">Transcription</keyword>
<proteinExistence type="predicted"/>
<organism evidence="6">
    <name type="scientific">Hexamita inflata</name>
    <dbReference type="NCBI Taxonomy" id="28002"/>
    <lineage>
        <taxon>Eukaryota</taxon>
        <taxon>Metamonada</taxon>
        <taxon>Diplomonadida</taxon>
        <taxon>Hexamitidae</taxon>
        <taxon>Hexamitinae</taxon>
        <taxon>Hexamita</taxon>
    </lineage>
</organism>
<dbReference type="PROSITE" id="PS51294">
    <property type="entry name" value="HTH_MYB"/>
    <property type="match status" value="1"/>
</dbReference>
<evidence type="ECO:0000259" key="4">
    <source>
        <dbReference type="PROSITE" id="PS51294"/>
    </source>
</evidence>
<dbReference type="Gene3D" id="1.10.10.60">
    <property type="entry name" value="Homeodomain-like"/>
    <property type="match status" value="1"/>
</dbReference>
<reference evidence="7 9" key="2">
    <citation type="submission" date="2024-07" db="EMBL/GenBank/DDBJ databases">
        <authorList>
            <person name="Akdeniz Z."/>
        </authorList>
    </citation>
    <scope>NUCLEOTIDE SEQUENCE [LARGE SCALE GENOMIC DNA]</scope>
</reference>
<dbReference type="SUPFAM" id="SSF46689">
    <property type="entry name" value="Homeodomain-like"/>
    <property type="match status" value="1"/>
</dbReference>
<dbReference type="InterPro" id="IPR006447">
    <property type="entry name" value="Myb_dom_plants"/>
</dbReference>
<sequence>MKSNNKENLQAMLLQQEKLISRLCYIENQLLSQQQQQAWTENEHQRFIEYINIFGKNKQKEVAHHIQTKNAKQVASHSQKFFNKLSQWFMKQQCDMQTAQNYFLKCGLSHKVAIQFLAELTSKSQ</sequence>
<keyword evidence="6" id="KW-0238">DNA-binding</keyword>
<comment type="caution">
    <text evidence="6">The sequence shown here is derived from an EMBL/GenBank/DDBJ whole genome shotgun (WGS) entry which is preliminary data.</text>
</comment>
<dbReference type="NCBIfam" id="TIGR01557">
    <property type="entry name" value="myb_SHAQKYF"/>
    <property type="match status" value="1"/>
</dbReference>
<evidence type="ECO:0000313" key="5">
    <source>
        <dbReference type="EMBL" id="CAI9914299.1"/>
    </source>
</evidence>
<reference evidence="6" key="1">
    <citation type="submission" date="2023-06" db="EMBL/GenBank/DDBJ databases">
        <authorList>
            <person name="Kurt Z."/>
        </authorList>
    </citation>
    <scope>NUCLEOTIDE SEQUENCE</scope>
</reference>
<dbReference type="Proteomes" id="UP001642409">
    <property type="component" value="Unassembled WGS sequence"/>
</dbReference>
<evidence type="ECO:0000313" key="8">
    <source>
        <dbReference type="EMBL" id="CAL6089690.1"/>
    </source>
</evidence>
<keyword evidence="1" id="KW-0805">Transcription regulation</keyword>
<dbReference type="InterPro" id="IPR017930">
    <property type="entry name" value="Myb_dom"/>
</dbReference>
<keyword evidence="9" id="KW-1185">Reference proteome</keyword>
<accession>A0AA86PA48</accession>
<dbReference type="PANTHER" id="PTHR12802">
    <property type="entry name" value="SWI/SNF COMPLEX-RELATED"/>
    <property type="match status" value="1"/>
</dbReference>
<evidence type="ECO:0000313" key="9">
    <source>
        <dbReference type="Proteomes" id="UP001642409"/>
    </source>
</evidence>
<evidence type="ECO:0000256" key="3">
    <source>
        <dbReference type="ARBA" id="ARBA00023242"/>
    </source>
</evidence>
<dbReference type="InterPro" id="IPR001005">
    <property type="entry name" value="SANT/Myb"/>
</dbReference>
<evidence type="ECO:0000313" key="7">
    <source>
        <dbReference type="EMBL" id="CAL6088957.1"/>
    </source>
</evidence>
<dbReference type="GO" id="GO:0003677">
    <property type="term" value="F:DNA binding"/>
    <property type="evidence" value="ECO:0007669"/>
    <property type="project" value="UniProtKB-KW"/>
</dbReference>
<dbReference type="AlphaFoldDB" id="A0AA86PA48"/>
<dbReference type="Pfam" id="PF00249">
    <property type="entry name" value="Myb_DNA-binding"/>
    <property type="match status" value="1"/>
</dbReference>
<dbReference type="SMART" id="SM00717">
    <property type="entry name" value="SANT"/>
    <property type="match status" value="1"/>
</dbReference>
<dbReference type="EMBL" id="CATOUU010000047">
    <property type="protein sequence ID" value="CAI9914299.1"/>
    <property type="molecule type" value="Genomic_DNA"/>
</dbReference>